<dbReference type="InterPro" id="IPR053136">
    <property type="entry name" value="UTP_pyrophosphatase-like"/>
</dbReference>
<dbReference type="Pfam" id="PF01863">
    <property type="entry name" value="YgjP-like"/>
    <property type="match status" value="1"/>
</dbReference>
<evidence type="ECO:0000313" key="2">
    <source>
        <dbReference type="EMBL" id="GAG29002.1"/>
    </source>
</evidence>
<dbReference type="PANTHER" id="PTHR30399:SF1">
    <property type="entry name" value="UTP PYROPHOSPHATASE"/>
    <property type="match status" value="1"/>
</dbReference>
<organism evidence="2">
    <name type="scientific">marine sediment metagenome</name>
    <dbReference type="NCBI Taxonomy" id="412755"/>
    <lineage>
        <taxon>unclassified sequences</taxon>
        <taxon>metagenomes</taxon>
        <taxon>ecological metagenomes</taxon>
    </lineage>
</organism>
<dbReference type="InterPro" id="IPR002725">
    <property type="entry name" value="YgjP-like_metallopeptidase"/>
</dbReference>
<dbReference type="Gene3D" id="3.30.2010.10">
    <property type="entry name" value="Metalloproteases ('zincins'), catalytic domain"/>
    <property type="match status" value="1"/>
</dbReference>
<name>X0X0Q6_9ZZZZ</name>
<sequence length="206" mass="23994">AGSLMTNSDTIDIDGIGLVLFQKSKRAKRVGISVRTSKGVRVVVPTRTSFKKALEFVYLKKEWIQRSLVKIEQIEKWDRVFRDASLSINEADANKKLKDRLYYLANECGFKYNKASVRNQRTRWGSCSYKNNISLNIKLVLLPKELIDYVILHELVHTRIHNHSKQFWADLDRYVGNSKVMAKRVKIDNLRLLQLVRPNPDRDFSN</sequence>
<dbReference type="AlphaFoldDB" id="X0X0Q6"/>
<protein>
    <recommendedName>
        <fullName evidence="1">YgjP-like metallopeptidase domain-containing protein</fullName>
    </recommendedName>
</protein>
<dbReference type="EMBL" id="BARS01046353">
    <property type="protein sequence ID" value="GAG29002.1"/>
    <property type="molecule type" value="Genomic_DNA"/>
</dbReference>
<proteinExistence type="predicted"/>
<comment type="caution">
    <text evidence="2">The sequence shown here is derived from an EMBL/GenBank/DDBJ whole genome shotgun (WGS) entry which is preliminary data.</text>
</comment>
<reference evidence="2" key="1">
    <citation type="journal article" date="2014" name="Front. Microbiol.">
        <title>High frequency of phylogenetically diverse reductive dehalogenase-homologous genes in deep subseafloor sedimentary metagenomes.</title>
        <authorList>
            <person name="Kawai M."/>
            <person name="Futagami T."/>
            <person name="Toyoda A."/>
            <person name="Takaki Y."/>
            <person name="Nishi S."/>
            <person name="Hori S."/>
            <person name="Arai W."/>
            <person name="Tsubouchi T."/>
            <person name="Morono Y."/>
            <person name="Uchiyama I."/>
            <person name="Ito T."/>
            <person name="Fujiyama A."/>
            <person name="Inagaki F."/>
            <person name="Takami H."/>
        </authorList>
    </citation>
    <scope>NUCLEOTIDE SEQUENCE</scope>
    <source>
        <strain evidence="2">Expedition CK06-06</strain>
    </source>
</reference>
<accession>X0X0Q6</accession>
<dbReference type="CDD" id="cd07344">
    <property type="entry name" value="M48_yhfN_like"/>
    <property type="match status" value="1"/>
</dbReference>
<dbReference type="PANTHER" id="PTHR30399">
    <property type="entry name" value="UNCHARACTERIZED PROTEIN YGJP"/>
    <property type="match status" value="1"/>
</dbReference>
<gene>
    <name evidence="2" type="ORF">S01H1_69783</name>
</gene>
<evidence type="ECO:0000259" key="1">
    <source>
        <dbReference type="Pfam" id="PF01863"/>
    </source>
</evidence>
<feature type="domain" description="YgjP-like metallopeptidase" evidence="1">
    <location>
        <begin position="90"/>
        <end position="184"/>
    </location>
</feature>
<feature type="non-terminal residue" evidence="2">
    <location>
        <position position="1"/>
    </location>
</feature>